<evidence type="ECO:0000313" key="2">
    <source>
        <dbReference type="Proteomes" id="UP000218418"/>
    </source>
</evidence>
<dbReference type="OrthoDB" id="514983at2"/>
<protein>
    <submittedName>
        <fullName evidence="1">Uncharacterized protein</fullName>
    </submittedName>
</protein>
<sequence>MVEQILPEELDSNRLQINDIISYLHQNGWQTITHPNPRLIVFQGAADDEGNPIQLVLPSQKTFEDSNRLITKAINLLAAIEEKSADEIIDLVTQIHVDSRKST</sequence>
<dbReference type="EMBL" id="AP018227">
    <property type="protein sequence ID" value="BAY84732.1"/>
    <property type="molecule type" value="Genomic_DNA"/>
</dbReference>
<gene>
    <name evidence="1" type="ORF">NIES267_42280</name>
</gene>
<evidence type="ECO:0000313" key="1">
    <source>
        <dbReference type="EMBL" id="BAY84732.1"/>
    </source>
</evidence>
<organism evidence="1 2">
    <name type="scientific">Calothrix parasitica NIES-267</name>
    <dbReference type="NCBI Taxonomy" id="1973488"/>
    <lineage>
        <taxon>Bacteria</taxon>
        <taxon>Bacillati</taxon>
        <taxon>Cyanobacteriota</taxon>
        <taxon>Cyanophyceae</taxon>
        <taxon>Nostocales</taxon>
        <taxon>Calotrichaceae</taxon>
        <taxon>Calothrix</taxon>
    </lineage>
</organism>
<name>A0A1Z4LU13_9CYAN</name>
<proteinExistence type="predicted"/>
<dbReference type="AlphaFoldDB" id="A0A1Z4LU13"/>
<dbReference type="Proteomes" id="UP000218418">
    <property type="component" value="Chromosome"/>
</dbReference>
<reference evidence="1 2" key="1">
    <citation type="submission" date="2017-06" db="EMBL/GenBank/DDBJ databases">
        <title>Genome sequencing of cyanobaciteial culture collection at National Institute for Environmental Studies (NIES).</title>
        <authorList>
            <person name="Hirose Y."/>
            <person name="Shimura Y."/>
            <person name="Fujisawa T."/>
            <person name="Nakamura Y."/>
            <person name="Kawachi M."/>
        </authorList>
    </citation>
    <scope>NUCLEOTIDE SEQUENCE [LARGE SCALE GENOMIC DNA]</scope>
    <source>
        <strain evidence="1 2">NIES-267</strain>
    </source>
</reference>
<keyword evidence="2" id="KW-1185">Reference proteome</keyword>
<accession>A0A1Z4LU13</accession>